<dbReference type="Pfam" id="PF00008">
    <property type="entry name" value="EGF"/>
    <property type="match status" value="2"/>
</dbReference>
<keyword evidence="3" id="KW-0677">Repeat</keyword>
<dbReference type="FunFam" id="2.10.25.10:FF:000255">
    <property type="entry name" value="Sushi, nidogen and EGF-like domains 1"/>
    <property type="match status" value="1"/>
</dbReference>
<feature type="domain" description="EGF-like" evidence="7">
    <location>
        <begin position="199"/>
        <end position="235"/>
    </location>
</feature>
<dbReference type="AlphaFoldDB" id="Q8MVJ7"/>
<evidence type="ECO:0000313" key="8">
    <source>
        <dbReference type="EMBL" id="AAM76144.1"/>
    </source>
</evidence>
<protein>
    <submittedName>
        <fullName evidence="8">EGF repeat-containing protein</fullName>
    </submittedName>
</protein>
<keyword evidence="4 6" id="KW-1015">Disulfide bond</keyword>
<feature type="domain" description="EGF-like" evidence="7">
    <location>
        <begin position="162"/>
        <end position="198"/>
    </location>
</feature>
<reference evidence="8" key="1">
    <citation type="journal article" date="2002" name="Development">
        <title>A molecular analysis of ascidian metamorphosis reveals activation of an innate immune response.</title>
        <authorList>
            <person name="Davidson B."/>
            <person name="Swalla B.J."/>
        </authorList>
    </citation>
    <scope>NUCLEOTIDE SEQUENCE</scope>
</reference>
<evidence type="ECO:0000256" key="2">
    <source>
        <dbReference type="ARBA" id="ARBA00022729"/>
    </source>
</evidence>
<name>Q8MVJ7_BOLVI</name>
<evidence type="ECO:0000256" key="4">
    <source>
        <dbReference type="ARBA" id="ARBA00023157"/>
    </source>
</evidence>
<dbReference type="PRINTS" id="PR00010">
    <property type="entry name" value="EGFBLOOD"/>
</dbReference>
<keyword evidence="1 6" id="KW-0245">EGF-like domain</keyword>
<sequence>KNQGPAKKQCPLILHQGKSSCRDWIFLCFFAGFLGSLWARERDTFSPNPRWEMGEHALVVGSGYHMIVAREGFQERNLEKQAPEPMQGSGTLVGKEGNFPEESGGSSGFICDCRSGFSGKTCSDRDNCSPNPCKNGGTRTSSRSGYTCRCRGGFSGRNCETGPNPCSSEPCRNGGTCRRSSSGFICDCRSGFSGKTCSDRDNCSPNPCKNRGTCTSSGSSYTCSCRSGFTGRNCETGTSLEFDKWTSCTRTCGEGTRYKVKSCAAKDWNKCPREYEDCKTRDCPDVT</sequence>
<feature type="non-terminal residue" evidence="8">
    <location>
        <position position="1"/>
    </location>
</feature>
<dbReference type="GO" id="GO:0005509">
    <property type="term" value="F:calcium ion binding"/>
    <property type="evidence" value="ECO:0007669"/>
    <property type="project" value="InterPro"/>
</dbReference>
<dbReference type="PROSITE" id="PS00022">
    <property type="entry name" value="EGF_1"/>
    <property type="match status" value="3"/>
</dbReference>
<dbReference type="PROSITE" id="PS01186">
    <property type="entry name" value="EGF_2"/>
    <property type="match status" value="3"/>
</dbReference>
<keyword evidence="2" id="KW-0732">Signal</keyword>
<dbReference type="SMART" id="SM00209">
    <property type="entry name" value="TSP1"/>
    <property type="match status" value="1"/>
</dbReference>
<gene>
    <name evidence="8" type="primary">notch</name>
</gene>
<dbReference type="PROSITE" id="PS50092">
    <property type="entry name" value="TSP1"/>
    <property type="match status" value="1"/>
</dbReference>
<dbReference type="SMART" id="SM00179">
    <property type="entry name" value="EGF_CA"/>
    <property type="match status" value="3"/>
</dbReference>
<evidence type="ECO:0000256" key="6">
    <source>
        <dbReference type="PROSITE-ProRule" id="PRU00076"/>
    </source>
</evidence>
<accession>Q8MVJ7</accession>
<keyword evidence="5" id="KW-0325">Glycoprotein</keyword>
<feature type="disulfide bond" evidence="6">
    <location>
        <begin position="188"/>
        <end position="197"/>
    </location>
</feature>
<proteinExistence type="evidence at transcript level"/>
<dbReference type="CDD" id="cd00054">
    <property type="entry name" value="EGF_CA"/>
    <property type="match status" value="3"/>
</dbReference>
<dbReference type="InterPro" id="IPR001881">
    <property type="entry name" value="EGF-like_Ca-bd_dom"/>
</dbReference>
<dbReference type="FunFam" id="2.10.25.10:FF:000095">
    <property type="entry name" value="Notch, isoform B"/>
    <property type="match status" value="1"/>
</dbReference>
<dbReference type="Pfam" id="PF12661">
    <property type="entry name" value="hEGF"/>
    <property type="match status" value="1"/>
</dbReference>
<dbReference type="InterPro" id="IPR013032">
    <property type="entry name" value="EGF-like_CS"/>
</dbReference>
<dbReference type="InterPro" id="IPR051022">
    <property type="entry name" value="Notch_Cell-Fate_Det"/>
</dbReference>
<feature type="disulfide bond" evidence="6">
    <location>
        <begin position="150"/>
        <end position="159"/>
    </location>
</feature>
<organism evidence="8">
    <name type="scientific">Boltenia villosa</name>
    <name type="common">Spiny-headed tunicate</name>
    <name type="synonym">Cynthia villosa</name>
    <dbReference type="NCBI Taxonomy" id="63515"/>
    <lineage>
        <taxon>Eukaryota</taxon>
        <taxon>Metazoa</taxon>
        <taxon>Chordata</taxon>
        <taxon>Tunicata</taxon>
        <taxon>Ascidiacea</taxon>
        <taxon>Stolidobranchia</taxon>
        <taxon>Pyuridae</taxon>
        <taxon>Boltenia</taxon>
    </lineage>
</organism>
<feature type="domain" description="EGF-like" evidence="7">
    <location>
        <begin position="124"/>
        <end position="160"/>
    </location>
</feature>
<feature type="disulfide bond" evidence="6">
    <location>
        <begin position="225"/>
        <end position="234"/>
    </location>
</feature>
<dbReference type="EMBL" id="AF483064">
    <property type="protein sequence ID" value="AAM76144.1"/>
    <property type="molecule type" value="mRNA"/>
</dbReference>
<dbReference type="SUPFAM" id="SSF57196">
    <property type="entry name" value="EGF/Laminin"/>
    <property type="match status" value="3"/>
</dbReference>
<feature type="non-terminal residue" evidence="8">
    <location>
        <position position="287"/>
    </location>
</feature>
<comment type="caution">
    <text evidence="6">Lacks conserved residue(s) required for the propagation of feature annotation.</text>
</comment>
<dbReference type="PROSITE" id="PS50026">
    <property type="entry name" value="EGF_3"/>
    <property type="match status" value="3"/>
</dbReference>
<evidence type="ECO:0000259" key="7">
    <source>
        <dbReference type="PROSITE" id="PS50026"/>
    </source>
</evidence>
<evidence type="ECO:0000256" key="3">
    <source>
        <dbReference type="ARBA" id="ARBA00022737"/>
    </source>
</evidence>
<dbReference type="SMART" id="SM00181">
    <property type="entry name" value="EGF"/>
    <property type="match status" value="4"/>
</dbReference>
<evidence type="ECO:0000256" key="5">
    <source>
        <dbReference type="ARBA" id="ARBA00023180"/>
    </source>
</evidence>
<dbReference type="InterPro" id="IPR000742">
    <property type="entry name" value="EGF"/>
</dbReference>
<dbReference type="InterPro" id="IPR000884">
    <property type="entry name" value="TSP1_rpt"/>
</dbReference>
<dbReference type="FunFam" id="2.10.25.10:FF:000066">
    <property type="entry name" value="FAT atypical cadherin 4"/>
    <property type="match status" value="1"/>
</dbReference>
<dbReference type="PANTHER" id="PTHR24049">
    <property type="entry name" value="CRUMBS FAMILY MEMBER"/>
    <property type="match status" value="1"/>
</dbReference>
<evidence type="ECO:0000256" key="1">
    <source>
        <dbReference type="ARBA" id="ARBA00022536"/>
    </source>
</evidence>
<dbReference type="Gene3D" id="2.10.25.10">
    <property type="entry name" value="Laminin"/>
    <property type="match status" value="3"/>
</dbReference>